<protein>
    <recommendedName>
        <fullName evidence="3">Macro domain-containing protein</fullName>
    </recommendedName>
</protein>
<dbReference type="AlphaFoldDB" id="V3ZTG6"/>
<dbReference type="GeneID" id="20230329"/>
<dbReference type="CTD" id="20230329"/>
<dbReference type="GO" id="GO:0005737">
    <property type="term" value="C:cytoplasm"/>
    <property type="evidence" value="ECO:0007669"/>
    <property type="project" value="TreeGrafter"/>
</dbReference>
<dbReference type="HOGENOM" id="CLU_036084_0_0_1"/>
<gene>
    <name evidence="1" type="ORF">LOTGIDRAFT_108291</name>
</gene>
<evidence type="ECO:0000313" key="1">
    <source>
        <dbReference type="EMBL" id="ESO84206.1"/>
    </source>
</evidence>
<dbReference type="PANTHER" id="PTHR16525:SF0">
    <property type="entry name" value="PROTEIN C12ORF4"/>
    <property type="match status" value="1"/>
</dbReference>
<dbReference type="OrthoDB" id="415359at2759"/>
<keyword evidence="2" id="KW-1185">Reference proteome</keyword>
<evidence type="ECO:0008006" key="3">
    <source>
        <dbReference type="Google" id="ProtNLM"/>
    </source>
</evidence>
<dbReference type="Proteomes" id="UP000030746">
    <property type="component" value="Unassembled WGS sequence"/>
</dbReference>
<accession>V3ZTG6</accession>
<dbReference type="RefSeq" id="XP_009065327.1">
    <property type="nucleotide sequence ID" value="XM_009067079.1"/>
</dbReference>
<dbReference type="OMA" id="CKHKRSH"/>
<dbReference type="Pfam" id="PF10154">
    <property type="entry name" value="Fy-3"/>
    <property type="match status" value="1"/>
</dbReference>
<name>V3ZTG6_LOTGI</name>
<organism evidence="1 2">
    <name type="scientific">Lottia gigantea</name>
    <name type="common">Giant owl limpet</name>
    <dbReference type="NCBI Taxonomy" id="225164"/>
    <lineage>
        <taxon>Eukaryota</taxon>
        <taxon>Metazoa</taxon>
        <taxon>Spiralia</taxon>
        <taxon>Lophotrochozoa</taxon>
        <taxon>Mollusca</taxon>
        <taxon>Gastropoda</taxon>
        <taxon>Patellogastropoda</taxon>
        <taxon>Lottioidea</taxon>
        <taxon>Lottiidae</taxon>
        <taxon>Lottia</taxon>
    </lineage>
</organism>
<dbReference type="PANTHER" id="PTHR16525">
    <property type="entry name" value="PROTEIN C12ORF4"/>
    <property type="match status" value="1"/>
</dbReference>
<evidence type="ECO:0000313" key="2">
    <source>
        <dbReference type="Proteomes" id="UP000030746"/>
    </source>
</evidence>
<dbReference type="InterPro" id="IPR019311">
    <property type="entry name" value="Fy-3"/>
</dbReference>
<dbReference type="STRING" id="225164.V3ZTG6"/>
<dbReference type="KEGG" id="lgi:LOTGIDRAFT_108291"/>
<dbReference type="EMBL" id="KB203566">
    <property type="protein sequence ID" value="ESO84206.1"/>
    <property type="molecule type" value="Genomic_DNA"/>
</dbReference>
<proteinExistence type="predicted"/>
<reference evidence="1 2" key="1">
    <citation type="journal article" date="2013" name="Nature">
        <title>Insights into bilaterian evolution from three spiralian genomes.</title>
        <authorList>
            <person name="Simakov O."/>
            <person name="Marletaz F."/>
            <person name="Cho S.J."/>
            <person name="Edsinger-Gonzales E."/>
            <person name="Havlak P."/>
            <person name="Hellsten U."/>
            <person name="Kuo D.H."/>
            <person name="Larsson T."/>
            <person name="Lv J."/>
            <person name="Arendt D."/>
            <person name="Savage R."/>
            <person name="Osoegawa K."/>
            <person name="de Jong P."/>
            <person name="Grimwood J."/>
            <person name="Chapman J.A."/>
            <person name="Shapiro H."/>
            <person name="Aerts A."/>
            <person name="Otillar R.P."/>
            <person name="Terry A.Y."/>
            <person name="Boore J.L."/>
            <person name="Grigoriev I.V."/>
            <person name="Lindberg D.R."/>
            <person name="Seaver E.C."/>
            <person name="Weisblat D.A."/>
            <person name="Putnam N.H."/>
            <person name="Rokhsar D.S."/>
        </authorList>
    </citation>
    <scope>NUCLEOTIDE SEQUENCE [LARGE SCALE GENOMIC DNA]</scope>
</reference>
<sequence>METEFVFEFKCKGLKSKLTVPVNIPVKEPVEELVGRLVKAKNLPAYVVEDLQKDLCKFVEVKTAEWNEKNGEEAIKAVFDNKIDENILIDKWNKAFTQEVKTYAKPEEVTNEQMFSEVYHSLIHSPALETVLNLEHTYALSVEDIITNRDADLNHLDSKQQEEMEEALNNVGIKYNDEDINQLAQRHFDNTQLISSKWASELSNLKETQKREFKEWVMKVHEDSQNNSIPPTYLLRAMSSALPDAEDEERQSQPTRLEESFTIHLGAQMKTTHNIRLLCTDVLDLCRHKTHTVGGIAIPQPQRLQTAMSLYSNSLCGLVILVDNRVNNYTGMKRAFSKVCEQSTDFHFPDLDHRYSMLEQEVIKMNELRRKKKEEDDMSIKSNGSNINTGDFYITEHSNLSEIHVVFHLVCDDSVRASDISSRHPAILSLRNIIKLCFRYDIHTITIPLLLTHEMTEEMTIPWCMKRAELIYKCVKGFMIEMATYGAQESRTIQFLVPRGLSEDMFNNISNMLPTIFRLSNPVIHRTGP</sequence>